<evidence type="ECO:0000256" key="2">
    <source>
        <dbReference type="ARBA" id="ARBA00023015"/>
    </source>
</evidence>
<gene>
    <name evidence="6" type="ORF">JCM17846_00680</name>
</gene>
<keyword evidence="7" id="KW-1185">Reference proteome</keyword>
<dbReference type="InterPro" id="IPR005119">
    <property type="entry name" value="LysR_subst-bd"/>
</dbReference>
<dbReference type="PANTHER" id="PTHR30537:SF26">
    <property type="entry name" value="GLYCINE CLEAVAGE SYSTEM TRANSCRIPTIONAL ACTIVATOR"/>
    <property type="match status" value="1"/>
</dbReference>
<dbReference type="InterPro" id="IPR000847">
    <property type="entry name" value="LysR_HTH_N"/>
</dbReference>
<dbReference type="GO" id="GO:0003700">
    <property type="term" value="F:DNA-binding transcription factor activity"/>
    <property type="evidence" value="ECO:0007669"/>
    <property type="project" value="InterPro"/>
</dbReference>
<evidence type="ECO:0000256" key="4">
    <source>
        <dbReference type="ARBA" id="ARBA00023163"/>
    </source>
</evidence>
<evidence type="ECO:0000259" key="5">
    <source>
        <dbReference type="PROSITE" id="PS50931"/>
    </source>
</evidence>
<dbReference type="Pfam" id="PF03466">
    <property type="entry name" value="LysR_substrate"/>
    <property type="match status" value="1"/>
</dbReference>
<feature type="domain" description="HTH lysR-type" evidence="5">
    <location>
        <begin position="19"/>
        <end position="76"/>
    </location>
</feature>
<dbReference type="FunFam" id="1.10.10.10:FF:000038">
    <property type="entry name" value="Glycine cleavage system transcriptional activator"/>
    <property type="match status" value="1"/>
</dbReference>
<sequence>MADDSTKPGAIRRLRRSQLPLNALRAFEAAARHLSFKKAADELAVTPAAVSQQIRSLEDYLGIQLFRRTSRALILTERAQDSLEALHQGFDLIEDACSMLQSPVDDNILKVSVSPSFAAKWLIPRLERYYEEHADVVVKISASNELTDFSKEDTDLAIRYGPGHYPGLYVEELMREEVFPVCSPKLITGENAVKMPQDMALLTLIHDDSSLDDESNPTWPMWLKAAGVKVGDGQRALHFNQTALAIEAAIAGRGVALAKRTLAETDLKQGRLVRPFSESHPVDFAYYMVCPDQKKNLIKVTSFMDWLRYEACQSWAWEI</sequence>
<dbReference type="AlphaFoldDB" id="A0A5A7N5U1"/>
<dbReference type="Pfam" id="PF00126">
    <property type="entry name" value="HTH_1"/>
    <property type="match status" value="1"/>
</dbReference>
<dbReference type="SUPFAM" id="SSF53850">
    <property type="entry name" value="Periplasmic binding protein-like II"/>
    <property type="match status" value="1"/>
</dbReference>
<dbReference type="InterPro" id="IPR058163">
    <property type="entry name" value="LysR-type_TF_proteobact-type"/>
</dbReference>
<dbReference type="FunFam" id="3.40.190.10:FF:000017">
    <property type="entry name" value="Glycine cleavage system transcriptional activator"/>
    <property type="match status" value="1"/>
</dbReference>
<dbReference type="InterPro" id="IPR036390">
    <property type="entry name" value="WH_DNA-bd_sf"/>
</dbReference>
<name>A0A5A7N5U1_9PROT</name>
<evidence type="ECO:0000256" key="3">
    <source>
        <dbReference type="ARBA" id="ARBA00023125"/>
    </source>
</evidence>
<keyword evidence="3" id="KW-0238">DNA-binding</keyword>
<protein>
    <submittedName>
        <fullName evidence="6">LysR family transcriptional regulator</fullName>
    </submittedName>
</protein>
<organism evidence="6 7">
    <name type="scientific">Iodidimonas nitroreducens</name>
    <dbReference type="NCBI Taxonomy" id="1236968"/>
    <lineage>
        <taxon>Bacteria</taxon>
        <taxon>Pseudomonadati</taxon>
        <taxon>Pseudomonadota</taxon>
        <taxon>Alphaproteobacteria</taxon>
        <taxon>Iodidimonadales</taxon>
        <taxon>Iodidimonadaceae</taxon>
        <taxon>Iodidimonas</taxon>
    </lineage>
</organism>
<dbReference type="CDD" id="cd08432">
    <property type="entry name" value="PBP2_GcdR_TrpI_HvrB_AmpR_like"/>
    <property type="match status" value="1"/>
</dbReference>
<evidence type="ECO:0000313" key="6">
    <source>
        <dbReference type="EMBL" id="GER02386.1"/>
    </source>
</evidence>
<comment type="caution">
    <text evidence="6">The sequence shown here is derived from an EMBL/GenBank/DDBJ whole genome shotgun (WGS) entry which is preliminary data.</text>
</comment>
<reference evidence="6 7" key="1">
    <citation type="submission" date="2019-09" db="EMBL/GenBank/DDBJ databases">
        <title>NBRP : Genome information of microbial organism related human and environment.</title>
        <authorList>
            <person name="Hattori M."/>
            <person name="Oshima K."/>
            <person name="Inaba H."/>
            <person name="Suda W."/>
            <person name="Sakamoto M."/>
            <person name="Iino T."/>
            <person name="Kitahara M."/>
            <person name="Oshida Y."/>
            <person name="Iida T."/>
            <person name="Kudo T."/>
            <person name="Itoh T."/>
            <person name="Ohkuma M."/>
        </authorList>
    </citation>
    <scope>NUCLEOTIDE SEQUENCE [LARGE SCALE GENOMIC DNA]</scope>
    <source>
        <strain evidence="6 7">Q-1</strain>
    </source>
</reference>
<comment type="similarity">
    <text evidence="1">Belongs to the LysR transcriptional regulatory family.</text>
</comment>
<accession>A0A5A7N5U1</accession>
<dbReference type="NCBIfam" id="NF008352">
    <property type="entry name" value="PRK11139.1"/>
    <property type="match status" value="1"/>
</dbReference>
<dbReference type="GO" id="GO:0006351">
    <property type="term" value="P:DNA-templated transcription"/>
    <property type="evidence" value="ECO:0007669"/>
    <property type="project" value="TreeGrafter"/>
</dbReference>
<dbReference type="Proteomes" id="UP000324996">
    <property type="component" value="Unassembled WGS sequence"/>
</dbReference>
<evidence type="ECO:0000313" key="7">
    <source>
        <dbReference type="Proteomes" id="UP000324996"/>
    </source>
</evidence>
<dbReference type="GO" id="GO:0043565">
    <property type="term" value="F:sequence-specific DNA binding"/>
    <property type="evidence" value="ECO:0007669"/>
    <property type="project" value="TreeGrafter"/>
</dbReference>
<dbReference type="EMBL" id="BKCN01000001">
    <property type="protein sequence ID" value="GER02386.1"/>
    <property type="molecule type" value="Genomic_DNA"/>
</dbReference>
<dbReference type="InterPro" id="IPR036388">
    <property type="entry name" value="WH-like_DNA-bd_sf"/>
</dbReference>
<dbReference type="Gene3D" id="3.40.190.10">
    <property type="entry name" value="Periplasmic binding protein-like II"/>
    <property type="match status" value="2"/>
</dbReference>
<dbReference type="PRINTS" id="PR00039">
    <property type="entry name" value="HTHLYSR"/>
</dbReference>
<dbReference type="Gene3D" id="1.10.10.10">
    <property type="entry name" value="Winged helix-like DNA-binding domain superfamily/Winged helix DNA-binding domain"/>
    <property type="match status" value="1"/>
</dbReference>
<keyword evidence="2" id="KW-0805">Transcription regulation</keyword>
<keyword evidence="4" id="KW-0804">Transcription</keyword>
<dbReference type="SUPFAM" id="SSF46785">
    <property type="entry name" value="Winged helix' DNA-binding domain"/>
    <property type="match status" value="1"/>
</dbReference>
<dbReference type="PROSITE" id="PS50931">
    <property type="entry name" value="HTH_LYSR"/>
    <property type="match status" value="1"/>
</dbReference>
<dbReference type="PANTHER" id="PTHR30537">
    <property type="entry name" value="HTH-TYPE TRANSCRIPTIONAL REGULATOR"/>
    <property type="match status" value="1"/>
</dbReference>
<proteinExistence type="inferred from homology"/>
<evidence type="ECO:0000256" key="1">
    <source>
        <dbReference type="ARBA" id="ARBA00009437"/>
    </source>
</evidence>